<evidence type="ECO:0000313" key="6">
    <source>
        <dbReference type="EMBL" id="GLQ16128.1"/>
    </source>
</evidence>
<dbReference type="PRINTS" id="PR00037">
    <property type="entry name" value="HTHLACR"/>
</dbReference>
<dbReference type="SUPFAM" id="SSF100950">
    <property type="entry name" value="NagB/RpiA/CoA transferase-like"/>
    <property type="match status" value="1"/>
</dbReference>
<dbReference type="PANTHER" id="PTHR30363:SF4">
    <property type="entry name" value="GLYCEROL-3-PHOSPHATE REGULON REPRESSOR"/>
    <property type="match status" value="1"/>
</dbReference>
<keyword evidence="1" id="KW-0678">Repressor</keyword>
<dbReference type="Gene3D" id="3.40.50.1360">
    <property type="match status" value="1"/>
</dbReference>
<dbReference type="Proteomes" id="UP001161405">
    <property type="component" value="Unassembled WGS sequence"/>
</dbReference>
<dbReference type="InterPro" id="IPR036390">
    <property type="entry name" value="WH_DNA-bd_sf"/>
</dbReference>
<feature type="domain" description="HTH deoR-type" evidence="5">
    <location>
        <begin position="3"/>
        <end position="58"/>
    </location>
</feature>
<dbReference type="PANTHER" id="PTHR30363">
    <property type="entry name" value="HTH-TYPE TRANSCRIPTIONAL REGULATOR SRLR-RELATED"/>
    <property type="match status" value="1"/>
</dbReference>
<evidence type="ECO:0000256" key="2">
    <source>
        <dbReference type="ARBA" id="ARBA00023015"/>
    </source>
</evidence>
<dbReference type="PROSITE" id="PS51000">
    <property type="entry name" value="HTH_DEOR_2"/>
    <property type="match status" value="1"/>
</dbReference>
<reference evidence="6" key="1">
    <citation type="journal article" date="2014" name="Int. J. Syst. Evol. Microbiol.">
        <title>Complete genome of a new Firmicutes species belonging to the dominant human colonic microbiota ('Ruminococcus bicirculans') reveals two chromosomes and a selective capacity to utilize plant glucans.</title>
        <authorList>
            <consortium name="NISC Comparative Sequencing Program"/>
            <person name="Wegmann U."/>
            <person name="Louis P."/>
            <person name="Goesmann A."/>
            <person name="Henrissat B."/>
            <person name="Duncan S.H."/>
            <person name="Flint H.J."/>
        </authorList>
    </citation>
    <scope>NUCLEOTIDE SEQUENCE</scope>
    <source>
        <strain evidence="6">NBRC 107169</strain>
    </source>
</reference>
<keyword evidence="3" id="KW-0238">DNA-binding</keyword>
<dbReference type="Pfam" id="PF08220">
    <property type="entry name" value="HTH_DeoR"/>
    <property type="match status" value="1"/>
</dbReference>
<proteinExistence type="predicted"/>
<dbReference type="SMART" id="SM01134">
    <property type="entry name" value="DeoRC"/>
    <property type="match status" value="1"/>
</dbReference>
<protein>
    <submittedName>
        <fullName evidence="6">DeoR family transcriptional regulator</fullName>
    </submittedName>
</protein>
<comment type="caution">
    <text evidence="6">The sequence shown here is derived from an EMBL/GenBank/DDBJ whole genome shotgun (WGS) entry which is preliminary data.</text>
</comment>
<dbReference type="InterPro" id="IPR037171">
    <property type="entry name" value="NagB/RpiA_transferase-like"/>
</dbReference>
<keyword evidence="4" id="KW-0804">Transcription</keyword>
<dbReference type="InterPro" id="IPR018356">
    <property type="entry name" value="Tscrpt_reg_HTH_DeoR_CS"/>
</dbReference>
<reference evidence="6" key="2">
    <citation type="submission" date="2023-01" db="EMBL/GenBank/DDBJ databases">
        <title>Draft genome sequence of Maritalea porphyrae strain NBRC 107169.</title>
        <authorList>
            <person name="Sun Q."/>
            <person name="Mori K."/>
        </authorList>
    </citation>
    <scope>NUCLEOTIDE SEQUENCE</scope>
    <source>
        <strain evidence="6">NBRC 107169</strain>
    </source>
</reference>
<keyword evidence="2" id="KW-0805">Transcription regulation</keyword>
<dbReference type="RefSeq" id="WP_284361517.1">
    <property type="nucleotide sequence ID" value="NZ_BSNI01000001.1"/>
</dbReference>
<evidence type="ECO:0000256" key="1">
    <source>
        <dbReference type="ARBA" id="ARBA00022491"/>
    </source>
</evidence>
<organism evidence="6 7">
    <name type="scientific">Maritalea porphyrae</name>
    <dbReference type="NCBI Taxonomy" id="880732"/>
    <lineage>
        <taxon>Bacteria</taxon>
        <taxon>Pseudomonadati</taxon>
        <taxon>Pseudomonadota</taxon>
        <taxon>Alphaproteobacteria</taxon>
        <taxon>Hyphomicrobiales</taxon>
        <taxon>Devosiaceae</taxon>
        <taxon>Maritalea</taxon>
    </lineage>
</organism>
<evidence type="ECO:0000256" key="4">
    <source>
        <dbReference type="ARBA" id="ARBA00023163"/>
    </source>
</evidence>
<dbReference type="EMBL" id="BSNI01000001">
    <property type="protein sequence ID" value="GLQ16128.1"/>
    <property type="molecule type" value="Genomic_DNA"/>
</dbReference>
<dbReference type="InterPro" id="IPR036388">
    <property type="entry name" value="WH-like_DNA-bd_sf"/>
</dbReference>
<gene>
    <name evidence="6" type="ORF">GCM10007879_03770</name>
</gene>
<evidence type="ECO:0000256" key="3">
    <source>
        <dbReference type="ARBA" id="ARBA00023125"/>
    </source>
</evidence>
<name>A0ABQ5ULH1_9HYPH</name>
<dbReference type="SMART" id="SM00420">
    <property type="entry name" value="HTH_DEOR"/>
    <property type="match status" value="1"/>
</dbReference>
<dbReference type="InterPro" id="IPR001034">
    <property type="entry name" value="DeoR_HTH"/>
</dbReference>
<dbReference type="InterPro" id="IPR050313">
    <property type="entry name" value="Carb_Metab_HTH_regulators"/>
</dbReference>
<dbReference type="Pfam" id="PF00455">
    <property type="entry name" value="DeoRC"/>
    <property type="match status" value="1"/>
</dbReference>
<dbReference type="InterPro" id="IPR014036">
    <property type="entry name" value="DeoR-like_C"/>
</dbReference>
<evidence type="ECO:0000259" key="5">
    <source>
        <dbReference type="PROSITE" id="PS51000"/>
    </source>
</evidence>
<dbReference type="PROSITE" id="PS00894">
    <property type="entry name" value="HTH_DEOR_1"/>
    <property type="match status" value="1"/>
</dbReference>
<dbReference type="SUPFAM" id="SSF46785">
    <property type="entry name" value="Winged helix' DNA-binding domain"/>
    <property type="match status" value="1"/>
</dbReference>
<dbReference type="Gene3D" id="1.10.10.10">
    <property type="entry name" value="Winged helix-like DNA-binding domain superfamily/Winged helix DNA-binding domain"/>
    <property type="match status" value="1"/>
</dbReference>
<accession>A0ABQ5ULH1</accession>
<evidence type="ECO:0000313" key="7">
    <source>
        <dbReference type="Proteomes" id="UP001161405"/>
    </source>
</evidence>
<sequence>MQQPERLEKIIEMLNELGQVDVISLANSFDVTEQTVRRDLATLCQRGLATRMHGGARRLASTASLSYEARRMNNIAAKSAIGKKAAELIPDASSVILNIGTTTEQVATALAGHQNLKVITNNINIISIMQSANLSSLIQVGGMVRQSDGAVVGEEAVEFISRYKADYAVIGASSIDDDGSILDFDSREVAVARAILKNARTRILVADQSKFEINAPVRIASIDEVDFVVMDAEPSNAFAQAARDAGTQILVAGSNQ</sequence>
<keyword evidence="7" id="KW-1185">Reference proteome</keyword>